<name>A0A109K0B7_9HYPH</name>
<dbReference type="EMBL" id="LNCD01000021">
    <property type="protein sequence ID" value="KWV58466.1"/>
    <property type="molecule type" value="Genomic_DNA"/>
</dbReference>
<dbReference type="Proteomes" id="UP000068164">
    <property type="component" value="Unassembled WGS sequence"/>
</dbReference>
<organism evidence="2 3">
    <name type="scientific">Rhizobium altiplani</name>
    <dbReference type="NCBI Taxonomy" id="1864509"/>
    <lineage>
        <taxon>Bacteria</taxon>
        <taxon>Pseudomonadati</taxon>
        <taxon>Pseudomonadota</taxon>
        <taxon>Alphaproteobacteria</taxon>
        <taxon>Hyphomicrobiales</taxon>
        <taxon>Rhizobiaceae</taxon>
        <taxon>Rhizobium/Agrobacterium group</taxon>
        <taxon>Rhizobium</taxon>
    </lineage>
</organism>
<comment type="caution">
    <text evidence="2">The sequence shown here is derived from an EMBL/GenBank/DDBJ whole genome shotgun (WGS) entry which is preliminary data.</text>
</comment>
<accession>A0A109K0B7</accession>
<proteinExistence type="predicted"/>
<evidence type="ECO:0000313" key="2">
    <source>
        <dbReference type="EMBL" id="KWV58466.1"/>
    </source>
</evidence>
<feature type="region of interest" description="Disordered" evidence="1">
    <location>
        <begin position="101"/>
        <end position="135"/>
    </location>
</feature>
<sequence length="135" mass="14415">MTLGEVGQAPSAFAIVQSAFGWLVDNYPRLPDWNACRRIASLMMSLDELERAEQSDALGRIKRGETEGEVVLSLDDLAVSLDDGTEVVLGKEKAQERFASIGEAQSGGCGGSIRAPPQRPVHKAKSRSMTPGQGS</sequence>
<evidence type="ECO:0000313" key="3">
    <source>
        <dbReference type="Proteomes" id="UP000068164"/>
    </source>
</evidence>
<protein>
    <submittedName>
        <fullName evidence="2">Uncharacterized protein</fullName>
    </submittedName>
</protein>
<dbReference type="AlphaFoldDB" id="A0A109K0B7"/>
<gene>
    <name evidence="2" type="ORF">AS026_30195</name>
</gene>
<keyword evidence="3" id="KW-1185">Reference proteome</keyword>
<reference evidence="2 3" key="1">
    <citation type="submission" date="2015-11" db="EMBL/GenBank/DDBJ databases">
        <title>Draft Genome Sequence of the Strain BR 10423 (Rhizobium sp.) isolated from nodules of Mimosa pudica.</title>
        <authorList>
            <person name="Barauna A.C."/>
            <person name="Zilli J.E."/>
            <person name="Simoes-Araujo J.L."/>
            <person name="Reis V.M."/>
            <person name="James E.K."/>
            <person name="Reis F.B.Jr."/>
            <person name="Rouws L.F."/>
            <person name="Passos S.R."/>
            <person name="Gois S.R."/>
        </authorList>
    </citation>
    <scope>NUCLEOTIDE SEQUENCE [LARGE SCALE GENOMIC DNA]</scope>
    <source>
        <strain evidence="2 3">BR10423</strain>
    </source>
</reference>
<evidence type="ECO:0000256" key="1">
    <source>
        <dbReference type="SAM" id="MobiDB-lite"/>
    </source>
</evidence>